<dbReference type="InterPro" id="IPR017871">
    <property type="entry name" value="ABC_transporter-like_CS"/>
</dbReference>
<dbReference type="AlphaFoldDB" id="A0A9D9EVM2"/>
<evidence type="ECO:0000256" key="4">
    <source>
        <dbReference type="ARBA" id="ARBA00022840"/>
    </source>
</evidence>
<dbReference type="SMART" id="SM00382">
    <property type="entry name" value="AAA"/>
    <property type="match status" value="1"/>
</dbReference>
<accession>A0A9D9EVM2</accession>
<dbReference type="Proteomes" id="UP000823616">
    <property type="component" value="Unassembled WGS sequence"/>
</dbReference>
<dbReference type="InterPro" id="IPR027417">
    <property type="entry name" value="P-loop_NTPase"/>
</dbReference>
<protein>
    <submittedName>
        <fullName evidence="6">ABC transporter ATP-binding protein</fullName>
    </submittedName>
</protein>
<dbReference type="Pfam" id="PF00005">
    <property type="entry name" value="ABC_tran"/>
    <property type="match status" value="1"/>
</dbReference>
<dbReference type="SUPFAM" id="SSF52540">
    <property type="entry name" value="P-loop containing nucleoside triphosphate hydrolases"/>
    <property type="match status" value="1"/>
</dbReference>
<dbReference type="PANTHER" id="PTHR24220">
    <property type="entry name" value="IMPORT ATP-BINDING PROTEIN"/>
    <property type="match status" value="1"/>
</dbReference>
<evidence type="ECO:0000256" key="2">
    <source>
        <dbReference type="ARBA" id="ARBA00022448"/>
    </source>
</evidence>
<dbReference type="GO" id="GO:0005524">
    <property type="term" value="F:ATP binding"/>
    <property type="evidence" value="ECO:0007669"/>
    <property type="project" value="UniProtKB-KW"/>
</dbReference>
<reference evidence="6" key="2">
    <citation type="journal article" date="2021" name="PeerJ">
        <title>Extensive microbial diversity within the chicken gut microbiome revealed by metagenomics and culture.</title>
        <authorList>
            <person name="Gilroy R."/>
            <person name="Ravi A."/>
            <person name="Getino M."/>
            <person name="Pursley I."/>
            <person name="Horton D.L."/>
            <person name="Alikhan N.F."/>
            <person name="Baker D."/>
            <person name="Gharbi K."/>
            <person name="Hall N."/>
            <person name="Watson M."/>
            <person name="Adriaenssens E.M."/>
            <person name="Foster-Nyarko E."/>
            <person name="Jarju S."/>
            <person name="Secka A."/>
            <person name="Antonio M."/>
            <person name="Oren A."/>
            <person name="Chaudhuri R.R."/>
            <person name="La Ragione R."/>
            <person name="Hildebrand F."/>
            <person name="Pallen M.J."/>
        </authorList>
    </citation>
    <scope>NUCLEOTIDE SEQUENCE</scope>
    <source>
        <strain evidence="6">B3-4054</strain>
    </source>
</reference>
<sequence>MNEPSAANRVPVAECRNLCKTFTSGGEHIAVLRNLNLEIFSGTTNVVLGESGCGKSTLLNILGGLEAPSSGNIHVGPYRVQDLDETEAAEYRKRCIGFVFQFHYLLKDFTALENVALAGMIGGMKRSAAVERARELLCQVNLEHRMRHVPSRLSGGERQRVAVARALVNRPPLVLADEPTGNLDPANSAVVRDALFSAAAQNGSALLMVTHDRSMAALADNAYMLSGGVLHGVDA</sequence>
<dbReference type="GO" id="GO:0005886">
    <property type="term" value="C:plasma membrane"/>
    <property type="evidence" value="ECO:0007669"/>
    <property type="project" value="TreeGrafter"/>
</dbReference>
<dbReference type="Gene3D" id="3.40.50.300">
    <property type="entry name" value="P-loop containing nucleotide triphosphate hydrolases"/>
    <property type="match status" value="1"/>
</dbReference>
<dbReference type="InterPro" id="IPR015854">
    <property type="entry name" value="ABC_transpr_LolD-like"/>
</dbReference>
<evidence type="ECO:0000313" key="6">
    <source>
        <dbReference type="EMBL" id="MBO8451134.1"/>
    </source>
</evidence>
<evidence type="ECO:0000313" key="7">
    <source>
        <dbReference type="Proteomes" id="UP000823616"/>
    </source>
</evidence>
<dbReference type="PROSITE" id="PS00211">
    <property type="entry name" value="ABC_TRANSPORTER_1"/>
    <property type="match status" value="1"/>
</dbReference>
<evidence type="ECO:0000256" key="1">
    <source>
        <dbReference type="ARBA" id="ARBA00005417"/>
    </source>
</evidence>
<proteinExistence type="inferred from homology"/>
<organism evidence="6 7">
    <name type="scientific">Candidatus Avitreponema avistercoris</name>
    <dbReference type="NCBI Taxonomy" id="2840705"/>
    <lineage>
        <taxon>Bacteria</taxon>
        <taxon>Pseudomonadati</taxon>
        <taxon>Spirochaetota</taxon>
        <taxon>Spirochaetia</taxon>
        <taxon>Spirochaetales</taxon>
        <taxon>Candidatus Avitreponema</taxon>
    </lineage>
</organism>
<comment type="caution">
    <text evidence="6">The sequence shown here is derived from an EMBL/GenBank/DDBJ whole genome shotgun (WGS) entry which is preliminary data.</text>
</comment>
<dbReference type="GO" id="GO:0022857">
    <property type="term" value="F:transmembrane transporter activity"/>
    <property type="evidence" value="ECO:0007669"/>
    <property type="project" value="TreeGrafter"/>
</dbReference>
<dbReference type="PROSITE" id="PS50893">
    <property type="entry name" value="ABC_TRANSPORTER_2"/>
    <property type="match status" value="1"/>
</dbReference>
<dbReference type="EMBL" id="JADIMS010000157">
    <property type="protein sequence ID" value="MBO8451134.1"/>
    <property type="molecule type" value="Genomic_DNA"/>
</dbReference>
<dbReference type="PANTHER" id="PTHR24220:SF689">
    <property type="entry name" value="LIPOPROTEIN-RELEASING SYSTEM ATP-BINDING PROTEIN LOLD"/>
    <property type="match status" value="1"/>
</dbReference>
<dbReference type="CDD" id="cd03255">
    <property type="entry name" value="ABC_MJ0796_LolCDE_FtsE"/>
    <property type="match status" value="1"/>
</dbReference>
<name>A0A9D9EVM2_9SPIR</name>
<reference evidence="6" key="1">
    <citation type="submission" date="2020-10" db="EMBL/GenBank/DDBJ databases">
        <authorList>
            <person name="Gilroy R."/>
        </authorList>
    </citation>
    <scope>NUCLEOTIDE SEQUENCE</scope>
    <source>
        <strain evidence="6">B3-4054</strain>
    </source>
</reference>
<dbReference type="InterPro" id="IPR003439">
    <property type="entry name" value="ABC_transporter-like_ATP-bd"/>
</dbReference>
<evidence type="ECO:0000256" key="3">
    <source>
        <dbReference type="ARBA" id="ARBA00022741"/>
    </source>
</evidence>
<keyword evidence="3" id="KW-0547">Nucleotide-binding</keyword>
<gene>
    <name evidence="6" type="ORF">IAA96_08530</name>
</gene>
<evidence type="ECO:0000259" key="5">
    <source>
        <dbReference type="PROSITE" id="PS50893"/>
    </source>
</evidence>
<comment type="similarity">
    <text evidence="1">Belongs to the ABC transporter superfamily.</text>
</comment>
<keyword evidence="2" id="KW-0813">Transport</keyword>
<dbReference type="InterPro" id="IPR017911">
    <property type="entry name" value="MacB-like_ATP-bd"/>
</dbReference>
<keyword evidence="4 6" id="KW-0067">ATP-binding</keyword>
<feature type="domain" description="ABC transporter" evidence="5">
    <location>
        <begin position="13"/>
        <end position="235"/>
    </location>
</feature>
<dbReference type="InterPro" id="IPR003593">
    <property type="entry name" value="AAA+_ATPase"/>
</dbReference>
<dbReference type="GO" id="GO:0016887">
    <property type="term" value="F:ATP hydrolysis activity"/>
    <property type="evidence" value="ECO:0007669"/>
    <property type="project" value="InterPro"/>
</dbReference>